<keyword evidence="4 6" id="KW-1133">Transmembrane helix</keyword>
<dbReference type="PANTHER" id="PTHR39087">
    <property type="entry name" value="UPF0104 MEMBRANE PROTEIN MJ1595"/>
    <property type="match status" value="1"/>
</dbReference>
<keyword evidence="2" id="KW-1003">Cell membrane</keyword>
<protein>
    <submittedName>
        <fullName evidence="7">Uncharacterized membrane protein YbhN (UPF0104 family)</fullName>
    </submittedName>
</protein>
<feature type="transmembrane region" description="Helical" evidence="6">
    <location>
        <begin position="156"/>
        <end position="175"/>
    </location>
</feature>
<evidence type="ECO:0000256" key="4">
    <source>
        <dbReference type="ARBA" id="ARBA00022989"/>
    </source>
</evidence>
<comment type="subcellular location">
    <subcellularLocation>
        <location evidence="1">Cell membrane</location>
        <topology evidence="1">Multi-pass membrane protein</topology>
    </subcellularLocation>
</comment>
<gene>
    <name evidence="7" type="ORF">IQ31_03122</name>
</gene>
<dbReference type="Proteomes" id="UP000315908">
    <property type="component" value="Unassembled WGS sequence"/>
</dbReference>
<evidence type="ECO:0000256" key="1">
    <source>
        <dbReference type="ARBA" id="ARBA00004651"/>
    </source>
</evidence>
<proteinExistence type="predicted"/>
<comment type="caution">
    <text evidence="7">The sequence shown here is derived from an EMBL/GenBank/DDBJ whole genome shotgun (WGS) entry which is preliminary data.</text>
</comment>
<reference evidence="7 8" key="1">
    <citation type="journal article" date="2015" name="Stand. Genomic Sci.">
        <title>Genomic Encyclopedia of Bacterial and Archaeal Type Strains, Phase III: the genomes of soil and plant-associated and newly described type strains.</title>
        <authorList>
            <person name="Whitman W.B."/>
            <person name="Woyke T."/>
            <person name="Klenk H.P."/>
            <person name="Zhou Y."/>
            <person name="Lilburn T.G."/>
            <person name="Beck B.J."/>
            <person name="De Vos P."/>
            <person name="Vandamme P."/>
            <person name="Eisen J.A."/>
            <person name="Garrity G."/>
            <person name="Hugenholtz P."/>
            <person name="Kyrpides N.C."/>
        </authorList>
    </citation>
    <scope>NUCLEOTIDE SEQUENCE [LARGE SCALE GENOMIC DNA]</scope>
    <source>
        <strain evidence="7 8">CGMCC 1.6855</strain>
    </source>
</reference>
<evidence type="ECO:0000313" key="8">
    <source>
        <dbReference type="Proteomes" id="UP000315908"/>
    </source>
</evidence>
<feature type="transmembrane region" description="Helical" evidence="6">
    <location>
        <begin position="291"/>
        <end position="308"/>
    </location>
</feature>
<name>A0A562MFC5_9SPHI</name>
<dbReference type="GO" id="GO:0005886">
    <property type="term" value="C:plasma membrane"/>
    <property type="evidence" value="ECO:0007669"/>
    <property type="project" value="UniProtKB-SubCell"/>
</dbReference>
<feature type="transmembrane region" description="Helical" evidence="6">
    <location>
        <begin position="41"/>
        <end position="58"/>
    </location>
</feature>
<dbReference type="AlphaFoldDB" id="A0A562MFC5"/>
<feature type="transmembrane region" description="Helical" evidence="6">
    <location>
        <begin position="229"/>
        <end position="254"/>
    </location>
</feature>
<evidence type="ECO:0000256" key="6">
    <source>
        <dbReference type="SAM" id="Phobius"/>
    </source>
</evidence>
<feature type="transmembrane region" description="Helical" evidence="6">
    <location>
        <begin position="12"/>
        <end position="29"/>
    </location>
</feature>
<keyword evidence="5 6" id="KW-0472">Membrane</keyword>
<evidence type="ECO:0000256" key="3">
    <source>
        <dbReference type="ARBA" id="ARBA00022692"/>
    </source>
</evidence>
<dbReference type="Pfam" id="PF03706">
    <property type="entry name" value="LPG_synthase_TM"/>
    <property type="match status" value="1"/>
</dbReference>
<evidence type="ECO:0000256" key="2">
    <source>
        <dbReference type="ARBA" id="ARBA00022475"/>
    </source>
</evidence>
<accession>A0A562MFC5</accession>
<evidence type="ECO:0000313" key="7">
    <source>
        <dbReference type="EMBL" id="TWI18637.1"/>
    </source>
</evidence>
<dbReference type="InterPro" id="IPR022791">
    <property type="entry name" value="L-PG_synthase/AglD"/>
</dbReference>
<organism evidence="7 8">
    <name type="scientific">Sphingobacterium siyangense</name>
    <dbReference type="NCBI Taxonomy" id="459529"/>
    <lineage>
        <taxon>Bacteria</taxon>
        <taxon>Pseudomonadati</taxon>
        <taxon>Bacteroidota</taxon>
        <taxon>Sphingobacteriia</taxon>
        <taxon>Sphingobacteriales</taxon>
        <taxon>Sphingobacteriaceae</taxon>
        <taxon>Sphingobacterium</taxon>
    </lineage>
</organism>
<sequence>MIQLMGIKIYKVLFMLIGIGTLAYMIQAMGIDEIWNNLEKIGWWFLPVLGSWAVLYWMNAMAFKAIIQEPELPQTDVPFWKVLQLTISGYAINYITPFVALGGEPYRIMELKNYVGGSKAGSSVLLYGVMHILSHILFWVASVFLILWFVPASTMVDVACAVIFVMAIICTWLFTKFYKKGITVSLLKALSKLPLVGKKVGHLLETKYETLNDVDQQVKNLFQNRRDRFYTALFWEFVARVVGCFEIYFIGLALDINIDFIDAMIISSGSSLFANLVFFFPMQLGTREGGLAMAVMSIGLPAKVGIFMGVVTRIREIVWIMIGLGWMSLVKKK</sequence>
<dbReference type="EMBL" id="VLKR01000016">
    <property type="protein sequence ID" value="TWI18637.1"/>
    <property type="molecule type" value="Genomic_DNA"/>
</dbReference>
<feature type="transmembrane region" description="Helical" evidence="6">
    <location>
        <begin position="124"/>
        <end position="150"/>
    </location>
</feature>
<evidence type="ECO:0000256" key="5">
    <source>
        <dbReference type="ARBA" id="ARBA00023136"/>
    </source>
</evidence>
<keyword evidence="3 6" id="KW-0812">Transmembrane</keyword>
<dbReference type="PANTHER" id="PTHR39087:SF2">
    <property type="entry name" value="UPF0104 MEMBRANE PROTEIN MJ1595"/>
    <property type="match status" value="1"/>
</dbReference>